<dbReference type="InterPro" id="IPR000742">
    <property type="entry name" value="EGF"/>
</dbReference>
<feature type="domain" description="EGF-like" evidence="2">
    <location>
        <begin position="405"/>
        <end position="443"/>
    </location>
</feature>
<protein>
    <submittedName>
        <fullName evidence="3">DgyrCDS10779</fullName>
    </submittedName>
</protein>
<feature type="chain" id="PRO_5029690144" evidence="1">
    <location>
        <begin position="21"/>
        <end position="1765"/>
    </location>
</feature>
<feature type="domain" description="EGF-like" evidence="2">
    <location>
        <begin position="1221"/>
        <end position="1256"/>
    </location>
</feature>
<feature type="domain" description="EGF-like" evidence="2">
    <location>
        <begin position="1437"/>
        <end position="1470"/>
    </location>
</feature>
<dbReference type="PANTHER" id="PTHR23275">
    <property type="entry name" value="CABRIOLET.-RELATED"/>
    <property type="match status" value="1"/>
</dbReference>
<feature type="domain" description="EGF-like" evidence="2">
    <location>
        <begin position="1505"/>
        <end position="1537"/>
    </location>
</feature>
<keyword evidence="1" id="KW-0732">Signal</keyword>
<organism evidence="3 4">
    <name type="scientific">Dimorphilus gyrociliatus</name>
    <dbReference type="NCBI Taxonomy" id="2664684"/>
    <lineage>
        <taxon>Eukaryota</taxon>
        <taxon>Metazoa</taxon>
        <taxon>Spiralia</taxon>
        <taxon>Lophotrochozoa</taxon>
        <taxon>Annelida</taxon>
        <taxon>Polychaeta</taxon>
        <taxon>Polychaeta incertae sedis</taxon>
        <taxon>Dinophilidae</taxon>
        <taxon>Dimorphilus</taxon>
    </lineage>
</organism>
<dbReference type="InterPro" id="IPR006212">
    <property type="entry name" value="Furin_repeat"/>
</dbReference>
<feature type="domain" description="EGF-like" evidence="2">
    <location>
        <begin position="212"/>
        <end position="247"/>
    </location>
</feature>
<proteinExistence type="predicted"/>
<feature type="domain" description="EGF-like" evidence="2">
    <location>
        <begin position="1471"/>
        <end position="1504"/>
    </location>
</feature>
<reference evidence="3 4" key="1">
    <citation type="submission" date="2020-08" db="EMBL/GenBank/DDBJ databases">
        <authorList>
            <person name="Hejnol A."/>
        </authorList>
    </citation>
    <scope>NUCLEOTIDE SEQUENCE [LARGE SCALE GENOMIC DNA]</scope>
</reference>
<keyword evidence="4" id="KW-1185">Reference proteome</keyword>
<gene>
    <name evidence="3" type="ORF">DGYR_LOCUS10158</name>
</gene>
<dbReference type="Gene3D" id="2.10.220.10">
    <property type="entry name" value="Hormone Receptor, Insulin-like Growth Factor Receptor 1, Chain A, domain 2"/>
    <property type="match status" value="1"/>
</dbReference>
<feature type="signal peptide" evidence="1">
    <location>
        <begin position="1"/>
        <end position="20"/>
    </location>
</feature>
<feature type="domain" description="EGF-like" evidence="2">
    <location>
        <begin position="1615"/>
        <end position="1647"/>
    </location>
</feature>
<dbReference type="EMBL" id="CAJFCJ010000017">
    <property type="protein sequence ID" value="CAD5122338.1"/>
    <property type="molecule type" value="Genomic_DNA"/>
</dbReference>
<comment type="caution">
    <text evidence="3">The sequence shown here is derived from an EMBL/GenBank/DDBJ whole genome shotgun (WGS) entry which is preliminary data.</text>
</comment>
<dbReference type="Proteomes" id="UP000549394">
    <property type="component" value="Unassembled WGS sequence"/>
</dbReference>
<feature type="domain" description="EGF-like" evidence="2">
    <location>
        <begin position="248"/>
        <end position="281"/>
    </location>
</feature>
<dbReference type="SMART" id="SM00261">
    <property type="entry name" value="FU"/>
    <property type="match status" value="10"/>
</dbReference>
<feature type="domain" description="EGF-like" evidence="2">
    <location>
        <begin position="282"/>
        <end position="317"/>
    </location>
</feature>
<evidence type="ECO:0000256" key="1">
    <source>
        <dbReference type="SAM" id="SignalP"/>
    </source>
</evidence>
<dbReference type="PANTHER" id="PTHR23275:SF100">
    <property type="entry name" value="EGF-LIKE DOMAIN-CONTAINING PROTEIN"/>
    <property type="match status" value="1"/>
</dbReference>
<dbReference type="SMART" id="SM00181">
    <property type="entry name" value="EGF"/>
    <property type="match status" value="13"/>
</dbReference>
<evidence type="ECO:0000313" key="4">
    <source>
        <dbReference type="Proteomes" id="UP000549394"/>
    </source>
</evidence>
<feature type="domain" description="EGF-like" evidence="2">
    <location>
        <begin position="1140"/>
        <end position="1178"/>
    </location>
</feature>
<feature type="domain" description="EGF-like" evidence="2">
    <location>
        <begin position="1538"/>
        <end position="1573"/>
    </location>
</feature>
<feature type="domain" description="EGF-like" evidence="2">
    <location>
        <begin position="1398"/>
        <end position="1436"/>
    </location>
</feature>
<dbReference type="OrthoDB" id="6160573at2759"/>
<dbReference type="InterPro" id="IPR009030">
    <property type="entry name" value="Growth_fac_rcpt_cys_sf"/>
</dbReference>
<sequence length="1765" mass="187553">MRYILLLSLLFALDIYTVQAGVTSRAGNIQNCEVEQEGDKLTACGVCSSGRILSKDGLKCLTCPSFCNVEKCEEKETWENENEATICKGCIGGYILEEDKCSSCPTGCRNCTAATSGATQTCTSCIKGYIKNDDQLCSACGSYCETCEFIASRGVSCTACSSQAYIDNSGSTAICKLCQTSIAGCSKCLNKDACSECISTKYALTNLNKCELCTIIDSQCAECDATSGKNQCKKCNDGYFVKENKCLPCPRNCATCAETSGVIKCTKCSVQYTLISSKSCDACPENCLECKVDSGSLICKDDKCAAGYAINDKKLCSKCPDNCNACTYSSSNSRVECNGDSVTHSCTENNEGKSWTVKSDGTCVECPNGCLKCYFKTNDSPTPICYASKCAKFKGFDDETGSCFDCLFGCEYCRKTASNNICQKCSIGYASKYNSKNQIESCVSCSSLEGCAHCEIIDNNLKCLRSPCASKSVNGNNKKFSFSSMDCSGNCPSDSSCNADSIVDENDICYCRSCPAGALVIQAGINAGVCKSCGVYCQRCELTTNKEDVVCKTCVGARQWISVQIGASFVKGCYDCTKARPHCQTLEYGGSPPVCRCKAGSCLGDQSASSTQRYTVLQETSDHQRCRSCVDIYPNALWCNGTYSNAGLDTCRFGYEAVVNPGYECKAVPANCLDWGTSVPSAPNDFRVDCVRCEVGFYLDGGICKNCTAEYSLCTECTKEPSGVICLECSSGVGFDCATPCSSPVGGCTTSWATVAGGGTCLCKECQSTENLISPLSADLQLGSSCGALAPSPIITNCVKQITITGSPTGPGPASSCAKCSSNYALSPGRGTCVPLTPFNPGCKPGYAYATSPSILNCRIQADGFMQSFDGTSAPVQVSSPNLANSIDGCNSYFAISDGNTGTEGRCGGCENDFAIDVVSTSKYTCTNCTANSLENCAFAVPIAGQCKCGRCSNDVHPNYYIMNLDLTGCTKCTGITNCISYSWRLLDEAYVCGCSGCAIGEPTDDGMSCFDCGALNCSVGIKKISTSGCTCECLANQIKRSDGLGCVSCGVPAGFPNCKAGNFKLDTNHECKCSECVSGYVLSADGSSCLSCSTDTPGAIQPNCSTCRESTTTAGSIESCSACDSEFAFSSAGTGSCLACQTGCKKCSVDSSGVPTTINKCTECLTGYALNTQGACIQCPTTPVACSECRIDPTDIAKTVCLQFGCGEAALRDSDFMCETCTIANCDKCVKDIYNKFFCLKCKSRFYQDSNGACQPCTFGCDFCLDGTTCLPNGCKEGYIRDRLQGTCIKCTGEGVARCIYESAQSNTLLPKTCLQGYTLNTGVTPNVCLACDSNCISCDSSGKDKCDFGKCKPGYFLFSGDSKCYETKADCVISVRQNGKTVCQTCNSTQDLSNGECKNCPIGCTSCSFKEDTSKFTCSSCIPHYYKNKEQLCTICPAGCSKCSLNDEGTVECKACLSNYGLSGTECKLCGTTNCNICSPSGDEFKCDSCQDKYYLNNDDCGKCPSNCKECTFNHKYECTKCNDKYARTSDGSCLACPSNCETCSVSSTNLVRCSKCVSSSYSLQSDGTCRSCDDAAFINCGTCGPTPQGGKAPCLSCKSSFTLQDDKLGCVPCTVTGCNSCVHGRKCTQCKKGTYLYNFNRECARKCYQCQGSEKDCGKSIEDIKEETDKIKFVDCGVGECMAYRTKTGDQVTFKRGCFNATCTSENENEKCQTVEGKTECEKCCTGEKCNFWFLDGQSGVNISKPAILLIVFLSMIINLVK</sequence>
<feature type="domain" description="EGF-like" evidence="2">
    <location>
        <begin position="1257"/>
        <end position="1290"/>
    </location>
</feature>
<dbReference type="SUPFAM" id="SSF57184">
    <property type="entry name" value="Growth factor receptor domain"/>
    <property type="match status" value="5"/>
</dbReference>
<name>A0A7I8W2N0_9ANNE</name>
<evidence type="ECO:0000313" key="3">
    <source>
        <dbReference type="EMBL" id="CAD5122338.1"/>
    </source>
</evidence>
<dbReference type="InterPro" id="IPR052798">
    <property type="entry name" value="Giardia_VSA"/>
</dbReference>
<evidence type="ECO:0000259" key="2">
    <source>
        <dbReference type="SMART" id="SM00181"/>
    </source>
</evidence>
<accession>A0A7I8W2N0</accession>